<dbReference type="Proteomes" id="UP000236319">
    <property type="component" value="Unassembled WGS sequence"/>
</dbReference>
<evidence type="ECO:0000313" key="3">
    <source>
        <dbReference type="Proteomes" id="UP000236319"/>
    </source>
</evidence>
<reference evidence="2 3" key="1">
    <citation type="journal article" date="2017" name="BMC Genomics">
        <title>Whole-genome assembly of Babesia ovata and comparative genomics between closely related pathogens.</title>
        <authorList>
            <person name="Yamagishi J."/>
            <person name="Asada M."/>
            <person name="Hakimi H."/>
            <person name="Tanaka T.Q."/>
            <person name="Sugimoto C."/>
            <person name="Kawazu S."/>
        </authorList>
    </citation>
    <scope>NUCLEOTIDE SEQUENCE [LARGE SCALE GENOMIC DNA]</scope>
    <source>
        <strain evidence="2 3">Miyake</strain>
    </source>
</reference>
<keyword evidence="3" id="KW-1185">Reference proteome</keyword>
<evidence type="ECO:0000256" key="1">
    <source>
        <dbReference type="SAM" id="MobiDB-lite"/>
    </source>
</evidence>
<sequence>MGNSGTVARHFKSDCGVTFLLTWIPPSTLNRNSHESLNSCSASLSDDFNPALASTKAPEIMALTAALTSNPDLEKESTASEGAVRNRVILPPENQIT</sequence>
<name>A0A2H6KFG7_9APIC</name>
<proteinExistence type="predicted"/>
<feature type="region of interest" description="Disordered" evidence="1">
    <location>
        <begin position="71"/>
        <end position="97"/>
    </location>
</feature>
<gene>
    <name evidence="2" type="ORF">BOVATA_032360</name>
</gene>
<dbReference type="AlphaFoldDB" id="A0A2H6KFG7"/>
<comment type="caution">
    <text evidence="2">The sequence shown here is derived from an EMBL/GenBank/DDBJ whole genome shotgun (WGS) entry which is preliminary data.</text>
</comment>
<dbReference type="RefSeq" id="XP_028867986.1">
    <property type="nucleotide sequence ID" value="XM_029012153.1"/>
</dbReference>
<protein>
    <submittedName>
        <fullName evidence="2">Tropomodulin isoform X3, putative</fullName>
    </submittedName>
</protein>
<dbReference type="VEuPathDB" id="PiroplasmaDB:BOVATA_032360"/>
<accession>A0A2H6KFG7</accession>
<evidence type="ECO:0000313" key="2">
    <source>
        <dbReference type="EMBL" id="GBE61743.1"/>
    </source>
</evidence>
<organism evidence="2 3">
    <name type="scientific">Babesia ovata</name>
    <dbReference type="NCBI Taxonomy" id="189622"/>
    <lineage>
        <taxon>Eukaryota</taxon>
        <taxon>Sar</taxon>
        <taxon>Alveolata</taxon>
        <taxon>Apicomplexa</taxon>
        <taxon>Aconoidasida</taxon>
        <taxon>Piroplasmida</taxon>
        <taxon>Babesiidae</taxon>
        <taxon>Babesia</taxon>
    </lineage>
</organism>
<dbReference type="GeneID" id="39875513"/>
<dbReference type="EMBL" id="BDSA01000003">
    <property type="protein sequence ID" value="GBE61743.1"/>
    <property type="molecule type" value="Genomic_DNA"/>
</dbReference>